<dbReference type="Proteomes" id="UP000242752">
    <property type="component" value="Unassembled WGS sequence"/>
</dbReference>
<name>A0A2K3YF19_9STAP</name>
<comment type="caution">
    <text evidence="1">The sequence shown here is derived from an EMBL/GenBank/DDBJ whole genome shotgun (WGS) entry which is preliminary data.</text>
</comment>
<gene>
    <name evidence="1" type="ORF">CD122_11565</name>
</gene>
<dbReference type="RefSeq" id="WP_206167773.1">
    <property type="nucleotide sequence ID" value="NZ_PPRF01000152.1"/>
</dbReference>
<protein>
    <submittedName>
        <fullName evidence="1">Uncharacterized protein</fullName>
    </submittedName>
</protein>
<feature type="non-terminal residue" evidence="1">
    <location>
        <position position="1"/>
    </location>
</feature>
<proteinExistence type="predicted"/>
<sequence length="61" mass="7264">PINDFSKNFYKIKLPLISLFIRSKIIIIKNDTKYKIDNPSILSRIIKNVKKQSIYRRKQIG</sequence>
<accession>A0A2K3YF19</accession>
<organism evidence="1 2">
    <name type="scientific">Staphylococcus rostri</name>
    <dbReference type="NCBI Taxonomy" id="522262"/>
    <lineage>
        <taxon>Bacteria</taxon>
        <taxon>Bacillati</taxon>
        <taxon>Bacillota</taxon>
        <taxon>Bacilli</taxon>
        <taxon>Bacillales</taxon>
        <taxon>Staphylococcaceae</taxon>
        <taxon>Staphylococcus</taxon>
    </lineage>
</organism>
<reference evidence="1 2" key="1">
    <citation type="submission" date="2017-08" db="EMBL/GenBank/DDBJ databases">
        <title>Draft genome sequences of 64 type strains of genus Staph aureus.</title>
        <authorList>
            <person name="Cole K."/>
            <person name="Golubchik T."/>
            <person name="Russell J."/>
            <person name="Foster D."/>
            <person name="Llewelyn M."/>
            <person name="Wilson D."/>
            <person name="Crook D."/>
            <person name="Paul J."/>
        </authorList>
    </citation>
    <scope>NUCLEOTIDE SEQUENCE [LARGE SCALE GENOMIC DNA]</scope>
    <source>
        <strain evidence="1 2">DSM 21968</strain>
    </source>
</reference>
<dbReference type="AlphaFoldDB" id="A0A2K3YF19"/>
<evidence type="ECO:0000313" key="2">
    <source>
        <dbReference type="Proteomes" id="UP000242752"/>
    </source>
</evidence>
<dbReference type="EMBL" id="PPRF01000152">
    <property type="protein sequence ID" value="PNZ24162.1"/>
    <property type="molecule type" value="Genomic_DNA"/>
</dbReference>
<keyword evidence="2" id="KW-1185">Reference proteome</keyword>
<evidence type="ECO:0000313" key="1">
    <source>
        <dbReference type="EMBL" id="PNZ24162.1"/>
    </source>
</evidence>